<accession>A0ABT0ZPD9</accession>
<dbReference type="Proteomes" id="UP001523234">
    <property type="component" value="Unassembled WGS sequence"/>
</dbReference>
<gene>
    <name evidence="2" type="ORF">NFX39_01850</name>
</gene>
<keyword evidence="1" id="KW-1133">Transmembrane helix</keyword>
<sequence length="201" mass="23142">MERIIDITQGLLAKQARNQRNLIYFQIAFGLFDVVFVLLLSSLAVQNQVDAVFVFGTLLVLMANYLFLVNIKRVNAFNASVQYQVVPKIITVNDFASTSQWLKQHQIALPKQNIIQGLFSNKPQYWVWGCIETDDGYQIIIVDLSQKNTLIALNTDKNELNSNGESAYLMNLIQGIHKKIRFNQSSFKQYMFSHVNFYVHE</sequence>
<evidence type="ECO:0000313" key="2">
    <source>
        <dbReference type="EMBL" id="MCO0831838.1"/>
    </source>
</evidence>
<evidence type="ECO:0000256" key="1">
    <source>
        <dbReference type="SAM" id="Phobius"/>
    </source>
</evidence>
<keyword evidence="1" id="KW-0812">Transmembrane</keyword>
<protein>
    <recommendedName>
        <fullName evidence="4">DUF3137 domain-containing protein</fullName>
    </recommendedName>
</protein>
<name>A0ABT0ZPD9_9LACO</name>
<keyword evidence="3" id="KW-1185">Reference proteome</keyword>
<comment type="caution">
    <text evidence="2">The sequence shown here is derived from an EMBL/GenBank/DDBJ whole genome shotgun (WGS) entry which is preliminary data.</text>
</comment>
<evidence type="ECO:0008006" key="4">
    <source>
        <dbReference type="Google" id="ProtNLM"/>
    </source>
</evidence>
<dbReference type="EMBL" id="JAMWYK010000002">
    <property type="protein sequence ID" value="MCO0831838.1"/>
    <property type="molecule type" value="Genomic_DNA"/>
</dbReference>
<reference evidence="2 3" key="1">
    <citation type="submission" date="2022-06" db="EMBL/GenBank/DDBJ databases">
        <title>Fructobacillus taiwanensis sp. nov., isolated from the honeybee.</title>
        <authorList>
            <person name="Chen Y.-S."/>
            <person name="Wang L.-T."/>
            <person name="Lee Y.-S."/>
            <person name="Chang Y.-C."/>
            <person name="Wu H.-C."/>
            <person name="Liao C.-Y."/>
            <person name="Chen W.-H."/>
            <person name="Deng J.-N."/>
            <person name="Wang Y.-H."/>
        </authorList>
    </citation>
    <scope>NUCLEOTIDE SEQUENCE [LARGE SCALE GENOMIC DNA]</scope>
    <source>
        <strain evidence="2 3">W13</strain>
    </source>
</reference>
<keyword evidence="1" id="KW-0472">Membrane</keyword>
<organism evidence="2 3">
    <name type="scientific">Fructobacillus apis</name>
    <dbReference type="NCBI Taxonomy" id="2935017"/>
    <lineage>
        <taxon>Bacteria</taxon>
        <taxon>Bacillati</taxon>
        <taxon>Bacillota</taxon>
        <taxon>Bacilli</taxon>
        <taxon>Lactobacillales</taxon>
        <taxon>Lactobacillaceae</taxon>
        <taxon>Fructobacillus</taxon>
    </lineage>
</organism>
<feature type="transmembrane region" description="Helical" evidence="1">
    <location>
        <begin position="21"/>
        <end position="45"/>
    </location>
</feature>
<feature type="transmembrane region" description="Helical" evidence="1">
    <location>
        <begin position="51"/>
        <end position="69"/>
    </location>
</feature>
<proteinExistence type="predicted"/>
<evidence type="ECO:0000313" key="3">
    <source>
        <dbReference type="Proteomes" id="UP001523234"/>
    </source>
</evidence>